<dbReference type="Gene3D" id="3.30.300.20">
    <property type="match status" value="1"/>
</dbReference>
<gene>
    <name evidence="1" type="ORF">LU635_14140</name>
</gene>
<keyword evidence="2" id="KW-1185">Reference proteome</keyword>
<dbReference type="Proteomes" id="UP001139344">
    <property type="component" value="Unassembled WGS sequence"/>
</dbReference>
<evidence type="ECO:0000313" key="1">
    <source>
        <dbReference type="EMBL" id="MCG9972786.1"/>
    </source>
</evidence>
<accession>A0A9X1UYZ0</accession>
<dbReference type="AlphaFoldDB" id="A0A9X1UYZ0"/>
<dbReference type="EMBL" id="JAJSON010000025">
    <property type="protein sequence ID" value="MCG9972786.1"/>
    <property type="molecule type" value="Genomic_DNA"/>
</dbReference>
<protein>
    <submittedName>
        <fullName evidence="1">OsmC family protein</fullName>
    </submittedName>
</protein>
<dbReference type="InterPro" id="IPR036102">
    <property type="entry name" value="OsmC/Ohrsf"/>
</dbReference>
<sequence>MKDQDEIKNKFNRTHQALTLKPSLGYGTGISKTRIVNGLFCETREGDWVFNTDMPKQVGGSGTASTPGALGRAALGSCLAIGYMMWASKLDVTIDSLEVEIQADYDDGGLFDTSDSPPGYSEIRYIVRIKSPASREEIENVLNSGDKHSPYLDVFTRAQSCVRQIELNKD</sequence>
<dbReference type="PANTHER" id="PTHR35368">
    <property type="entry name" value="HYDROPEROXIDE REDUCTASE"/>
    <property type="match status" value="1"/>
</dbReference>
<dbReference type="InterPro" id="IPR015946">
    <property type="entry name" value="KH_dom-like_a/b"/>
</dbReference>
<dbReference type="SUPFAM" id="SSF82784">
    <property type="entry name" value="OsmC-like"/>
    <property type="match status" value="1"/>
</dbReference>
<dbReference type="InterPro" id="IPR003718">
    <property type="entry name" value="OsmC/Ohr_fam"/>
</dbReference>
<dbReference type="PANTHER" id="PTHR35368:SF1">
    <property type="entry name" value="HYDROPEROXIDE REDUCTASE"/>
    <property type="match status" value="1"/>
</dbReference>
<dbReference type="RefSeq" id="WP_240100142.1">
    <property type="nucleotide sequence ID" value="NZ_JAJSON010000025.1"/>
</dbReference>
<evidence type="ECO:0000313" key="2">
    <source>
        <dbReference type="Proteomes" id="UP001139344"/>
    </source>
</evidence>
<name>A0A9X1UYZ0_9FLAO</name>
<comment type="caution">
    <text evidence="1">The sequence shown here is derived from an EMBL/GenBank/DDBJ whole genome shotgun (WGS) entry which is preliminary data.</text>
</comment>
<proteinExistence type="predicted"/>
<dbReference type="InterPro" id="IPR052924">
    <property type="entry name" value="OsmC/Ohr_hydroprdx_reductase"/>
</dbReference>
<organism evidence="1 2">
    <name type="scientific">Christiangramia crocea</name>
    <dbReference type="NCBI Taxonomy" id="2904124"/>
    <lineage>
        <taxon>Bacteria</taxon>
        <taxon>Pseudomonadati</taxon>
        <taxon>Bacteroidota</taxon>
        <taxon>Flavobacteriia</taxon>
        <taxon>Flavobacteriales</taxon>
        <taxon>Flavobacteriaceae</taxon>
        <taxon>Christiangramia</taxon>
    </lineage>
</organism>
<dbReference type="Pfam" id="PF02566">
    <property type="entry name" value="OsmC"/>
    <property type="match status" value="1"/>
</dbReference>
<reference evidence="1" key="1">
    <citation type="submission" date="2021-12" db="EMBL/GenBank/DDBJ databases">
        <title>Description of Gramella crocea sp. nov., a new bacterium isolated from activated sludge.</title>
        <authorList>
            <person name="Zhang X."/>
        </authorList>
    </citation>
    <scope>NUCLEOTIDE SEQUENCE</scope>
    <source>
        <strain evidence="1">YB25</strain>
    </source>
</reference>